<dbReference type="RefSeq" id="WP_269882677.1">
    <property type="nucleotide sequence ID" value="NZ_JAQAGZ010000010.1"/>
</dbReference>
<keyword evidence="2" id="KW-1003">Cell membrane</keyword>
<feature type="transmembrane region" description="Helical" evidence="6">
    <location>
        <begin position="249"/>
        <end position="268"/>
    </location>
</feature>
<feature type="transmembrane region" description="Helical" evidence="6">
    <location>
        <begin position="452"/>
        <end position="471"/>
    </location>
</feature>
<dbReference type="Pfam" id="PF03553">
    <property type="entry name" value="Na_H_antiporter"/>
    <property type="match status" value="1"/>
</dbReference>
<keyword evidence="5 6" id="KW-0472">Membrane</keyword>
<feature type="transmembrane region" description="Helical" evidence="6">
    <location>
        <begin position="68"/>
        <end position="86"/>
    </location>
</feature>
<dbReference type="InterPro" id="IPR018461">
    <property type="entry name" value="Na/H_Antiport_NhaC-like_C"/>
</dbReference>
<organism evidence="8 9">
    <name type="scientific">Paenibacillus gyeongsangnamensis</name>
    <dbReference type="NCBI Taxonomy" id="3388067"/>
    <lineage>
        <taxon>Bacteria</taxon>
        <taxon>Bacillati</taxon>
        <taxon>Bacillota</taxon>
        <taxon>Bacilli</taxon>
        <taxon>Bacillales</taxon>
        <taxon>Paenibacillaceae</taxon>
        <taxon>Paenibacillus</taxon>
    </lineage>
</organism>
<feature type="transmembrane region" description="Helical" evidence="6">
    <location>
        <begin position="328"/>
        <end position="345"/>
    </location>
</feature>
<name>A0ABT4QAW1_9BACL</name>
<feature type="transmembrane region" description="Helical" evidence="6">
    <location>
        <begin position="395"/>
        <end position="416"/>
    </location>
</feature>
<protein>
    <submittedName>
        <fullName evidence="8">Sodium:proton antiporter</fullName>
    </submittedName>
</protein>
<evidence type="ECO:0000256" key="6">
    <source>
        <dbReference type="SAM" id="Phobius"/>
    </source>
</evidence>
<dbReference type="PANTHER" id="PTHR43478:SF1">
    <property type="entry name" value="NA+_H+ ANTIPORTER NHAC-LIKE C-TERMINAL DOMAIN-CONTAINING PROTEIN"/>
    <property type="match status" value="1"/>
</dbReference>
<dbReference type="PANTHER" id="PTHR43478">
    <property type="entry name" value="NA+/H+ ANTIPORTER-RELATED"/>
    <property type="match status" value="1"/>
</dbReference>
<evidence type="ECO:0000256" key="4">
    <source>
        <dbReference type="ARBA" id="ARBA00022989"/>
    </source>
</evidence>
<evidence type="ECO:0000256" key="2">
    <source>
        <dbReference type="ARBA" id="ARBA00022475"/>
    </source>
</evidence>
<keyword evidence="3 6" id="KW-0812">Transmembrane</keyword>
<evidence type="ECO:0000256" key="3">
    <source>
        <dbReference type="ARBA" id="ARBA00022692"/>
    </source>
</evidence>
<feature type="transmembrane region" description="Helical" evidence="6">
    <location>
        <begin position="27"/>
        <end position="47"/>
    </location>
</feature>
<feature type="transmembrane region" description="Helical" evidence="6">
    <location>
        <begin position="154"/>
        <end position="176"/>
    </location>
</feature>
<feature type="transmembrane region" description="Helical" evidence="6">
    <location>
        <begin position="106"/>
        <end position="133"/>
    </location>
</feature>
<evidence type="ECO:0000313" key="9">
    <source>
        <dbReference type="Proteomes" id="UP001527882"/>
    </source>
</evidence>
<keyword evidence="4 6" id="KW-1133">Transmembrane helix</keyword>
<proteinExistence type="predicted"/>
<feature type="transmembrane region" description="Helical" evidence="6">
    <location>
        <begin position="288"/>
        <end position="308"/>
    </location>
</feature>
<dbReference type="EMBL" id="JAQAGZ010000010">
    <property type="protein sequence ID" value="MCZ8514020.1"/>
    <property type="molecule type" value="Genomic_DNA"/>
</dbReference>
<feature type="domain" description="Na+/H+ antiporter NhaC-like C-terminal" evidence="7">
    <location>
        <begin position="154"/>
        <end position="456"/>
    </location>
</feature>
<feature type="transmembrane region" description="Helical" evidence="6">
    <location>
        <begin position="365"/>
        <end position="383"/>
    </location>
</feature>
<keyword evidence="9" id="KW-1185">Reference proteome</keyword>
<gene>
    <name evidence="8" type="ORF">O9H85_16640</name>
</gene>
<evidence type="ECO:0000259" key="7">
    <source>
        <dbReference type="Pfam" id="PF03553"/>
    </source>
</evidence>
<evidence type="ECO:0000313" key="8">
    <source>
        <dbReference type="EMBL" id="MCZ8514020.1"/>
    </source>
</evidence>
<evidence type="ECO:0000256" key="1">
    <source>
        <dbReference type="ARBA" id="ARBA00004651"/>
    </source>
</evidence>
<evidence type="ECO:0000256" key="5">
    <source>
        <dbReference type="ARBA" id="ARBA00023136"/>
    </source>
</evidence>
<comment type="caution">
    <text evidence="8">The sequence shown here is derived from an EMBL/GenBank/DDBJ whole genome shotgun (WGS) entry which is preliminary data.</text>
</comment>
<dbReference type="Proteomes" id="UP001527882">
    <property type="component" value="Unassembled WGS sequence"/>
</dbReference>
<sequence>MVSSWLSLLPFAIVIPAAIFLKEIMPGLVLGLLVGSFSVQPSLLGGLQQSIQYILKTLTHPDNVKIMSFLYLFGALVGIMQISGGIKGFVEWVGERVKSNRALMTFIWLTIPFTFFTPMFRIMIIAPVMKSILEKMSLPKERVAYILDISTEPVIVLMPIATAFVGFMTSVVAGATEQNQLGAAPYRLFLSSLPFNFFAWTALAYGLFSTFRNPGRRSEVHRDERKQEEGNDLHGLGIKKELSLVQPELWHFILPLFALLVLTLLLLWEDGRERGAVGVLSALSHADATLVMLLSVFISLLLTIGYYLLRRQPLRELMYHFFQGGNEMMTPVILLVLVWALSMAAKDLGFSAFVSSVFGGVLPGFTIPAVIFLAGSLVSYFIGTSWGTWGLMMPLGVVLAVATGAPLSMTVGAVFASGTFGAFASPIGDTTITTASVMEMGLVDYARYKLKAALMCAGISLCMYLGFAYIAGR</sequence>
<reference evidence="8 9" key="1">
    <citation type="submission" date="2022-12" db="EMBL/GenBank/DDBJ databases">
        <title>Draft genome sequence of Paenibacillus sp. dW9.</title>
        <authorList>
            <person name="Choi E.-W."/>
            <person name="Kim D.-U."/>
        </authorList>
    </citation>
    <scope>NUCLEOTIDE SEQUENCE [LARGE SCALE GENOMIC DNA]</scope>
    <source>
        <strain evidence="9">dW9</strain>
    </source>
</reference>
<comment type="subcellular location">
    <subcellularLocation>
        <location evidence="1">Cell membrane</location>
        <topology evidence="1">Multi-pass membrane protein</topology>
    </subcellularLocation>
</comment>
<feature type="transmembrane region" description="Helical" evidence="6">
    <location>
        <begin position="188"/>
        <end position="208"/>
    </location>
</feature>
<accession>A0ABT4QAW1</accession>